<proteinExistence type="predicted"/>
<accession>A0AAD7UVJ9</accession>
<dbReference type="RefSeq" id="XP_058338376.1">
    <property type="nucleotide sequence ID" value="XM_058490872.1"/>
</dbReference>
<feature type="transmembrane region" description="Helical" evidence="2">
    <location>
        <begin position="77"/>
        <end position="95"/>
    </location>
</feature>
<evidence type="ECO:0000313" key="4">
    <source>
        <dbReference type="EMBL" id="KAJ8653462.1"/>
    </source>
</evidence>
<evidence type="ECO:0000259" key="3">
    <source>
        <dbReference type="Pfam" id="PF07859"/>
    </source>
</evidence>
<evidence type="ECO:0000256" key="1">
    <source>
        <dbReference type="SAM" id="MobiDB-lite"/>
    </source>
</evidence>
<protein>
    <recommendedName>
        <fullName evidence="3">Alpha/beta hydrolase fold-3 domain-containing protein</fullName>
    </recommendedName>
</protein>
<sequence>MEHPSHTICNNSIWVLLKGKTGHLPRLIRKLNHVSAGSSPWKIALGSWMAHYLLQNLFLLVGLNAPEPQARLYKRNFYRATWILTALDAGFFTAMPLRPAWLRHTCSILFTMYYLVFADAAEERVRRVRATMSIDQIRLSWEKAANNPILAWSSKLLRPKITMHKVMHVDRPSPYLPPTEFHFFYSGSPESLAQQTTVLLQYPGGGFVSMPPPCHEDALYAWAKQTGLPVVSVNYKKAPEYPYPWAVHECFDFYVSLIQQRGRFLGLSGDKDIKVVLVGDSAGGNLAAAVSLKLLDHNKLLKEEADDEEEDVTSKLLPMPEGLVLIYPALDFEMTCWMTTGQLSLIRSESTTKMIRSKSLMSLLESKDHLSHASPLSVVPDVDKKPSPWKRALGMTPVDGANTGKENASEKKHVRDRIQELSEVKTDWESSRLAMTSRMSFFNDRILTAEMMRAMAILYLGPHAHPDFESDYLLSPVVAPFELLAEFPKTYMMCGEKDPFVDDTVIFGGRIRQAKQQRRREEQRDDDDPILGDHTVKVKFLEGMSHAFLQMMAFLPEAKHATQTIGDWVLEIAEGRPSADTFSDTDSARSGSPVHEQQQHQWLAVPNINGYPKSLDQQQPGIAKAVVAATSHLDHIVTSEKDLLSRRKTALVSELFVQKVQQ</sequence>
<dbReference type="GO" id="GO:0004771">
    <property type="term" value="F:sterol ester esterase activity"/>
    <property type="evidence" value="ECO:0007669"/>
    <property type="project" value="TreeGrafter"/>
</dbReference>
<dbReference type="PANTHER" id="PTHR23025:SF3">
    <property type="entry name" value="HORMONE-SENSITIVE LIPASE"/>
    <property type="match status" value="1"/>
</dbReference>
<dbReference type="EMBL" id="JARTCD010000078">
    <property type="protein sequence ID" value="KAJ8653462.1"/>
    <property type="molecule type" value="Genomic_DNA"/>
</dbReference>
<evidence type="ECO:0000256" key="2">
    <source>
        <dbReference type="SAM" id="Phobius"/>
    </source>
</evidence>
<comment type="caution">
    <text evidence="4">The sequence shown here is derived from an EMBL/GenBank/DDBJ whole genome shotgun (WGS) entry which is preliminary data.</text>
</comment>
<dbReference type="InterPro" id="IPR013094">
    <property type="entry name" value="AB_hydrolase_3"/>
</dbReference>
<keyword evidence="2" id="KW-1133">Transmembrane helix</keyword>
<keyword evidence="2" id="KW-0812">Transmembrane</keyword>
<dbReference type="Pfam" id="PF07859">
    <property type="entry name" value="Abhydrolase_3"/>
    <property type="match status" value="2"/>
</dbReference>
<dbReference type="GO" id="GO:0019433">
    <property type="term" value="P:triglyceride catabolic process"/>
    <property type="evidence" value="ECO:0007669"/>
    <property type="project" value="TreeGrafter"/>
</dbReference>
<dbReference type="InterPro" id="IPR029058">
    <property type="entry name" value="AB_hydrolase_fold"/>
</dbReference>
<gene>
    <name evidence="4" type="ORF">O0I10_010898</name>
</gene>
<dbReference type="GeneID" id="83218300"/>
<keyword evidence="5" id="KW-1185">Reference proteome</keyword>
<dbReference type="GO" id="GO:0004806">
    <property type="term" value="F:triacylglycerol lipase activity"/>
    <property type="evidence" value="ECO:0007669"/>
    <property type="project" value="TreeGrafter"/>
</dbReference>
<feature type="domain" description="Alpha/beta hydrolase fold-3" evidence="3">
    <location>
        <begin position="440"/>
        <end position="517"/>
    </location>
</feature>
<organism evidence="4 5">
    <name type="scientific">Lichtheimia ornata</name>
    <dbReference type="NCBI Taxonomy" id="688661"/>
    <lineage>
        <taxon>Eukaryota</taxon>
        <taxon>Fungi</taxon>
        <taxon>Fungi incertae sedis</taxon>
        <taxon>Mucoromycota</taxon>
        <taxon>Mucoromycotina</taxon>
        <taxon>Mucoromycetes</taxon>
        <taxon>Mucorales</taxon>
        <taxon>Lichtheimiaceae</taxon>
        <taxon>Lichtheimia</taxon>
    </lineage>
</organism>
<dbReference type="AlphaFoldDB" id="A0AAD7UVJ9"/>
<feature type="domain" description="Alpha/beta hydrolase fold-3" evidence="3">
    <location>
        <begin position="200"/>
        <end position="335"/>
    </location>
</feature>
<dbReference type="SUPFAM" id="SSF53474">
    <property type="entry name" value="alpha/beta-Hydrolases"/>
    <property type="match status" value="1"/>
</dbReference>
<dbReference type="PANTHER" id="PTHR23025">
    <property type="entry name" value="TRIACYLGLYCEROL LIPASE"/>
    <property type="match status" value="1"/>
</dbReference>
<dbReference type="Gene3D" id="3.40.50.1820">
    <property type="entry name" value="alpha/beta hydrolase"/>
    <property type="match status" value="2"/>
</dbReference>
<evidence type="ECO:0000313" key="5">
    <source>
        <dbReference type="Proteomes" id="UP001234581"/>
    </source>
</evidence>
<dbReference type="GO" id="GO:0005829">
    <property type="term" value="C:cytosol"/>
    <property type="evidence" value="ECO:0007669"/>
    <property type="project" value="TreeGrafter"/>
</dbReference>
<keyword evidence="2" id="KW-0472">Membrane</keyword>
<reference evidence="4 5" key="1">
    <citation type="submission" date="2023-03" db="EMBL/GenBank/DDBJ databases">
        <title>Genome sequence of Lichtheimia ornata CBS 291.66.</title>
        <authorList>
            <person name="Mohabir J.T."/>
            <person name="Shea T.P."/>
            <person name="Kurbessoian T."/>
            <person name="Berby B."/>
            <person name="Fontaine J."/>
            <person name="Livny J."/>
            <person name="Gnirke A."/>
            <person name="Stajich J.E."/>
            <person name="Cuomo C.A."/>
        </authorList>
    </citation>
    <scope>NUCLEOTIDE SEQUENCE [LARGE SCALE GENOMIC DNA]</scope>
    <source>
        <strain evidence="4">CBS 291.66</strain>
    </source>
</reference>
<feature type="region of interest" description="Disordered" evidence="1">
    <location>
        <begin position="389"/>
        <end position="413"/>
    </location>
</feature>
<dbReference type="Proteomes" id="UP001234581">
    <property type="component" value="Unassembled WGS sequence"/>
</dbReference>
<name>A0AAD7UVJ9_9FUNG</name>